<gene>
    <name evidence="1" type="ORF">MILVUS5_LOCUS23734</name>
</gene>
<proteinExistence type="predicted"/>
<reference evidence="1" key="1">
    <citation type="submission" date="2023-10" db="EMBL/GenBank/DDBJ databases">
        <authorList>
            <person name="Rodriguez Cubillos JULIANA M."/>
            <person name="De Vega J."/>
        </authorList>
    </citation>
    <scope>NUCLEOTIDE SEQUENCE</scope>
</reference>
<dbReference type="EMBL" id="CASHSV030000311">
    <property type="protein sequence ID" value="CAJ2657110.1"/>
    <property type="molecule type" value="Genomic_DNA"/>
</dbReference>
<keyword evidence="2" id="KW-1185">Reference proteome</keyword>
<name>A0ACB0KK16_TRIPR</name>
<dbReference type="Proteomes" id="UP001177021">
    <property type="component" value="Unassembled WGS sequence"/>
</dbReference>
<evidence type="ECO:0000313" key="1">
    <source>
        <dbReference type="EMBL" id="CAJ2657110.1"/>
    </source>
</evidence>
<accession>A0ACB0KK16</accession>
<evidence type="ECO:0000313" key="2">
    <source>
        <dbReference type="Proteomes" id="UP001177021"/>
    </source>
</evidence>
<protein>
    <submittedName>
        <fullName evidence="1">Uncharacterized protein</fullName>
    </submittedName>
</protein>
<comment type="caution">
    <text evidence="1">The sequence shown here is derived from an EMBL/GenBank/DDBJ whole genome shotgun (WGS) entry which is preliminary data.</text>
</comment>
<organism evidence="1 2">
    <name type="scientific">Trifolium pratense</name>
    <name type="common">Red clover</name>
    <dbReference type="NCBI Taxonomy" id="57577"/>
    <lineage>
        <taxon>Eukaryota</taxon>
        <taxon>Viridiplantae</taxon>
        <taxon>Streptophyta</taxon>
        <taxon>Embryophyta</taxon>
        <taxon>Tracheophyta</taxon>
        <taxon>Spermatophyta</taxon>
        <taxon>Magnoliopsida</taxon>
        <taxon>eudicotyledons</taxon>
        <taxon>Gunneridae</taxon>
        <taxon>Pentapetalae</taxon>
        <taxon>rosids</taxon>
        <taxon>fabids</taxon>
        <taxon>Fabales</taxon>
        <taxon>Fabaceae</taxon>
        <taxon>Papilionoideae</taxon>
        <taxon>50 kb inversion clade</taxon>
        <taxon>NPAAA clade</taxon>
        <taxon>Hologalegina</taxon>
        <taxon>IRL clade</taxon>
        <taxon>Trifolieae</taxon>
        <taxon>Trifolium</taxon>
    </lineage>
</organism>
<sequence>MERPLDVDPLKFSDTWNTNVPLKMVTTILRKFQNKISTKDNLPKRGVLIKLQANCASYGCRVIESSALHIFSLNVTYTSRGWGSNPGHIQFLALPSFVNFHYLQNLEVIQLNSLFSLFYIPHIYAGEINKTGQRTSSMNWPKGAKAQEVATNFNSNNPFFTILIKPINLVQNRLYIPSLEGVIENKEKNVKLQIGKRSWNVKLLPFYSATNKYGRRLSAGWSLFASESGLKPGDVMSLN</sequence>